<evidence type="ECO:0000256" key="1">
    <source>
        <dbReference type="SAM" id="Phobius"/>
    </source>
</evidence>
<protein>
    <submittedName>
        <fullName evidence="2">Uncharacterized protein</fullName>
    </submittedName>
</protein>
<comment type="caution">
    <text evidence="2">The sequence shown here is derived from an EMBL/GenBank/DDBJ whole genome shotgun (WGS) entry which is preliminary data.</text>
</comment>
<organism evidence="2 3">
    <name type="scientific">Candidatus Sungbacteria bacterium RIFCSPLOWO2_01_FULL_47_10</name>
    <dbReference type="NCBI Taxonomy" id="1802276"/>
    <lineage>
        <taxon>Bacteria</taxon>
        <taxon>Candidatus Sungiibacteriota</taxon>
    </lineage>
</organism>
<sequence length="101" mass="11514">MNRVVNFFKIRTAVLSTLNLKKENFLATSFAIAFLVDLTRISVYYGNGMMTLDYYWWFSVFAVALVGSLIGRKIVFKIPGPVFYRFVYSALFLAGIMFIAG</sequence>
<dbReference type="EMBL" id="MHQO01000013">
    <property type="protein sequence ID" value="OHA07265.1"/>
    <property type="molecule type" value="Genomic_DNA"/>
</dbReference>
<feature type="transmembrane region" description="Helical" evidence="1">
    <location>
        <begin position="82"/>
        <end position="100"/>
    </location>
</feature>
<keyword evidence="1" id="KW-0472">Membrane</keyword>
<evidence type="ECO:0000313" key="3">
    <source>
        <dbReference type="Proteomes" id="UP000177982"/>
    </source>
</evidence>
<accession>A0A1G2L6J8</accession>
<dbReference type="Proteomes" id="UP000177982">
    <property type="component" value="Unassembled WGS sequence"/>
</dbReference>
<proteinExistence type="predicted"/>
<gene>
    <name evidence="2" type="ORF">A2934_03150</name>
</gene>
<dbReference type="AlphaFoldDB" id="A0A1G2L6J8"/>
<keyword evidence="1" id="KW-1133">Transmembrane helix</keyword>
<name>A0A1G2L6J8_9BACT</name>
<feature type="transmembrane region" description="Helical" evidence="1">
    <location>
        <begin position="54"/>
        <end position="70"/>
    </location>
</feature>
<keyword evidence="1" id="KW-0812">Transmembrane</keyword>
<reference evidence="2 3" key="1">
    <citation type="journal article" date="2016" name="Nat. Commun.">
        <title>Thousands of microbial genomes shed light on interconnected biogeochemical processes in an aquifer system.</title>
        <authorList>
            <person name="Anantharaman K."/>
            <person name="Brown C.T."/>
            <person name="Hug L.A."/>
            <person name="Sharon I."/>
            <person name="Castelle C.J."/>
            <person name="Probst A.J."/>
            <person name="Thomas B.C."/>
            <person name="Singh A."/>
            <person name="Wilkins M.J."/>
            <person name="Karaoz U."/>
            <person name="Brodie E.L."/>
            <person name="Williams K.H."/>
            <person name="Hubbard S.S."/>
            <person name="Banfield J.F."/>
        </authorList>
    </citation>
    <scope>NUCLEOTIDE SEQUENCE [LARGE SCALE GENOMIC DNA]</scope>
</reference>
<evidence type="ECO:0000313" key="2">
    <source>
        <dbReference type="EMBL" id="OHA07265.1"/>
    </source>
</evidence>
<feature type="transmembrane region" description="Helical" evidence="1">
    <location>
        <begin position="25"/>
        <end position="42"/>
    </location>
</feature>